<accession>A0A915J2D8</accession>
<evidence type="ECO:0000313" key="2">
    <source>
        <dbReference type="Proteomes" id="UP000887565"/>
    </source>
</evidence>
<organism evidence="2 3">
    <name type="scientific">Romanomermis culicivorax</name>
    <name type="common">Nematode worm</name>
    <dbReference type="NCBI Taxonomy" id="13658"/>
    <lineage>
        <taxon>Eukaryota</taxon>
        <taxon>Metazoa</taxon>
        <taxon>Ecdysozoa</taxon>
        <taxon>Nematoda</taxon>
        <taxon>Enoplea</taxon>
        <taxon>Dorylaimia</taxon>
        <taxon>Mermithida</taxon>
        <taxon>Mermithoidea</taxon>
        <taxon>Mermithidae</taxon>
        <taxon>Romanomermis</taxon>
    </lineage>
</organism>
<feature type="compositionally biased region" description="Polar residues" evidence="1">
    <location>
        <begin position="336"/>
        <end position="346"/>
    </location>
</feature>
<evidence type="ECO:0000256" key="1">
    <source>
        <dbReference type="SAM" id="MobiDB-lite"/>
    </source>
</evidence>
<protein>
    <submittedName>
        <fullName evidence="3">Uncharacterized protein</fullName>
    </submittedName>
</protein>
<sequence length="355" mass="39616">MWALDVLKLTLKLPAALGFFNNPATLLLQLDVLTYTALDAHCLLLLFLAFGCYDFVPKEYNAPGLFPHDLLDAPEIDHLPETLIAAFHNIALMNFLPTDSANKIYPTISQIALPAIIAEKEVEDAKRQMEQVTRVTPTYKLAIRNRIQFEPDPALPPISHEVDDVWIDRITTDQLLRNRTYQGTHYPYLSSTIVSLFQVDGDWFRRLTTCMPLAVLLASPCSPAEYAYVNDLLIPHAQNFDPAMPTAFYNYPQWQALAAALTACHFPPPPPSMLFPEHHWMDYPDALKVEIQRILLPQLTPALVAPQSPAALPPPPVPQPPLPATLLPPMVPMDVQTPQAPSTSTPALHRHGQPI</sequence>
<keyword evidence="2" id="KW-1185">Reference proteome</keyword>
<proteinExistence type="predicted"/>
<name>A0A915J2D8_ROMCU</name>
<dbReference type="AlphaFoldDB" id="A0A915J2D8"/>
<evidence type="ECO:0000313" key="3">
    <source>
        <dbReference type="WBParaSite" id="nRc.2.0.1.t19862-RA"/>
    </source>
</evidence>
<dbReference type="Proteomes" id="UP000887565">
    <property type="component" value="Unplaced"/>
</dbReference>
<reference evidence="3" key="1">
    <citation type="submission" date="2022-11" db="UniProtKB">
        <authorList>
            <consortium name="WormBaseParasite"/>
        </authorList>
    </citation>
    <scope>IDENTIFICATION</scope>
</reference>
<feature type="region of interest" description="Disordered" evidence="1">
    <location>
        <begin position="336"/>
        <end position="355"/>
    </location>
</feature>
<dbReference type="WBParaSite" id="nRc.2.0.1.t19862-RA">
    <property type="protein sequence ID" value="nRc.2.0.1.t19862-RA"/>
    <property type="gene ID" value="nRc.2.0.1.g19862"/>
</dbReference>